<organism evidence="2 3">
    <name type="scientific">Syntrophotalea acetylenica</name>
    <name type="common">Pelobacter acetylenicus</name>
    <dbReference type="NCBI Taxonomy" id="29542"/>
    <lineage>
        <taxon>Bacteria</taxon>
        <taxon>Pseudomonadati</taxon>
        <taxon>Thermodesulfobacteriota</taxon>
        <taxon>Desulfuromonadia</taxon>
        <taxon>Desulfuromonadales</taxon>
        <taxon>Syntrophotaleaceae</taxon>
        <taxon>Syntrophotalea</taxon>
    </lineage>
</organism>
<evidence type="ECO:0000259" key="1">
    <source>
        <dbReference type="Pfam" id="PF07022"/>
    </source>
</evidence>
<dbReference type="STRING" id="29542.A6070_11405"/>
<dbReference type="KEGG" id="pace:A6070_11405"/>
<dbReference type="EMBL" id="CP015518">
    <property type="protein sequence ID" value="APG24070.1"/>
    <property type="molecule type" value="Genomic_DNA"/>
</dbReference>
<dbReference type="Proteomes" id="UP000182264">
    <property type="component" value="Chromosome"/>
</dbReference>
<dbReference type="RefSeq" id="WP_072285887.1">
    <property type="nucleotide sequence ID" value="NZ_CP015455.1"/>
</dbReference>
<accession>A0A1L3GDN9</accession>
<sequence>MSGVLQIIERMIQATGAKNMAQMLESMGFSDSAGSAWKRRKKIPDGSIAKVAELTGVSFSWLKTGDGEMRPSGAASDTNESELVRACDIEWSAGHPSTEPLKLTQQEAMMVEFMRELDPQDRADVMDTLRELWLLQRSKQNPQE</sequence>
<proteinExistence type="predicted"/>
<name>A0A1L3GDN9_SYNAC</name>
<evidence type="ECO:0000313" key="2">
    <source>
        <dbReference type="EMBL" id="APG24070.1"/>
    </source>
</evidence>
<evidence type="ECO:0000313" key="3">
    <source>
        <dbReference type="Proteomes" id="UP000182264"/>
    </source>
</evidence>
<dbReference type="InterPro" id="IPR010982">
    <property type="entry name" value="Lambda_DNA-bd_dom_sf"/>
</dbReference>
<dbReference type="KEGG" id="pace:A6070_14830"/>
<dbReference type="GO" id="GO:0045892">
    <property type="term" value="P:negative regulation of DNA-templated transcription"/>
    <property type="evidence" value="ECO:0007669"/>
    <property type="project" value="InterPro"/>
</dbReference>
<dbReference type="InterPro" id="IPR010744">
    <property type="entry name" value="Phage_CI_N"/>
</dbReference>
<dbReference type="Gene3D" id="1.10.260.40">
    <property type="entry name" value="lambda repressor-like DNA-binding domains"/>
    <property type="match status" value="1"/>
</dbReference>
<reference evidence="2 3" key="1">
    <citation type="journal article" date="2017" name="Genome Announc.">
        <title>Complete Genome Sequences of Two Acetylene-Fermenting Pelobacter acetylenicus Strains.</title>
        <authorList>
            <person name="Sutton J.M."/>
            <person name="Baesman S.M."/>
            <person name="Fierst J.L."/>
            <person name="Poret-Peterson A.T."/>
            <person name="Oremland R.S."/>
            <person name="Dunlap D.S."/>
            <person name="Akob D.M."/>
        </authorList>
    </citation>
    <scope>NUCLEOTIDE SEQUENCE [LARGE SCALE GENOMIC DNA]</scope>
    <source>
        <strain evidence="2 3">DSM 3247</strain>
    </source>
</reference>
<dbReference type="Pfam" id="PF07022">
    <property type="entry name" value="Phage_CI_repr"/>
    <property type="match status" value="1"/>
</dbReference>
<keyword evidence="3" id="KW-1185">Reference proteome</keyword>
<feature type="domain" description="Bacteriophage CI repressor N-terminal" evidence="1">
    <location>
        <begin position="7"/>
        <end position="70"/>
    </location>
</feature>
<dbReference type="AlphaFoldDB" id="A0A1L3GDN9"/>
<protein>
    <recommendedName>
        <fullName evidence="1">Bacteriophage CI repressor N-terminal domain-containing protein</fullName>
    </recommendedName>
</protein>
<gene>
    <name evidence="2" type="ORF">A7E75_02780</name>
</gene>
<dbReference type="GO" id="GO:0003677">
    <property type="term" value="F:DNA binding"/>
    <property type="evidence" value="ECO:0007669"/>
    <property type="project" value="InterPro"/>
</dbReference>
<dbReference type="OrthoDB" id="5363392at2"/>